<dbReference type="AlphaFoldDB" id="A0A2A2HZH1"/>
<dbReference type="Proteomes" id="UP000218332">
    <property type="component" value="Unassembled WGS sequence"/>
</dbReference>
<keyword evidence="2" id="KW-1185">Reference proteome</keyword>
<sequence>MSSFPPYTWTNWRILLSGFYGLELDEASKEAFYTLTRREPPSEPAQELWLAIGRRGGKSNIAALLAVYEAVFNDHREVLAPGEVATVMVIAADRKQARSVMRYIHGLLIENPMLARLVVREGTEFIDLANRCTIEIMTATHRGTRGYTAACVIADEIAFWHSDGANPDTEIINAVRPSLATLDGKLIALSSPYARRGVLWRNYRRYFGQPGRVLVAQAPSLFMNPSLPEHVVSDARTADPASAAAEYDAQFRTDVEGYCSVEAVESCTRPGPLELPPSSGIRYKAFTDPSGGVSDAFTVTIAHQERENAVIDCVRAIRPPFNPEAVVEEFSQLLKQYRVSEVTGDAYAGQWP</sequence>
<feature type="non-terminal residue" evidence="1">
    <location>
        <position position="352"/>
    </location>
</feature>
<protein>
    <recommendedName>
        <fullName evidence="3">Terminase</fullName>
    </recommendedName>
</protein>
<proteinExistence type="predicted"/>
<gene>
    <name evidence="1" type="ORF">CF392_16410</name>
</gene>
<evidence type="ECO:0008006" key="3">
    <source>
        <dbReference type="Google" id="ProtNLM"/>
    </source>
</evidence>
<dbReference type="EMBL" id="NMPM01000192">
    <property type="protein sequence ID" value="PAV24416.1"/>
    <property type="molecule type" value="Genomic_DNA"/>
</dbReference>
<name>A0A2A2HZH1_9GAMM</name>
<dbReference type="Gene3D" id="3.40.50.300">
    <property type="entry name" value="P-loop containing nucleotide triphosphate hydrolases"/>
    <property type="match status" value="1"/>
</dbReference>
<organism evidence="1 2">
    <name type="scientific">Tamilnaduibacter salinus</name>
    <dbReference type="NCBI Taxonomy" id="1484056"/>
    <lineage>
        <taxon>Bacteria</taxon>
        <taxon>Pseudomonadati</taxon>
        <taxon>Pseudomonadota</taxon>
        <taxon>Gammaproteobacteria</taxon>
        <taxon>Pseudomonadales</taxon>
        <taxon>Marinobacteraceae</taxon>
        <taxon>Tamilnaduibacter</taxon>
    </lineage>
</organism>
<reference evidence="1 2" key="1">
    <citation type="submission" date="2017-07" db="EMBL/GenBank/DDBJ databases">
        <title>Tamlnaduibacter salinus (Mi-7) genome sequencing.</title>
        <authorList>
            <person name="Verma A."/>
            <person name="Krishnamurthi S."/>
        </authorList>
    </citation>
    <scope>NUCLEOTIDE SEQUENCE [LARGE SCALE GENOMIC DNA]</scope>
    <source>
        <strain evidence="1 2">Mi-7</strain>
    </source>
</reference>
<evidence type="ECO:0000313" key="2">
    <source>
        <dbReference type="Proteomes" id="UP000218332"/>
    </source>
</evidence>
<dbReference type="InterPro" id="IPR027417">
    <property type="entry name" value="P-loop_NTPase"/>
</dbReference>
<comment type="caution">
    <text evidence="1">The sequence shown here is derived from an EMBL/GenBank/DDBJ whole genome shotgun (WGS) entry which is preliminary data.</text>
</comment>
<accession>A0A2A2HZH1</accession>
<evidence type="ECO:0000313" key="1">
    <source>
        <dbReference type="EMBL" id="PAV24416.1"/>
    </source>
</evidence>